<evidence type="ECO:0000313" key="2">
    <source>
        <dbReference type="EMBL" id="GGO03619.1"/>
    </source>
</evidence>
<evidence type="ECO:0000256" key="1">
    <source>
        <dbReference type="SAM" id="MobiDB-lite"/>
    </source>
</evidence>
<evidence type="ECO:0000313" key="3">
    <source>
        <dbReference type="Proteomes" id="UP000605784"/>
    </source>
</evidence>
<organism evidence="2 3">
    <name type="scientific">Haloarcula pellucida</name>
    <dbReference type="NCBI Taxonomy" id="1427151"/>
    <lineage>
        <taxon>Archaea</taxon>
        <taxon>Methanobacteriati</taxon>
        <taxon>Methanobacteriota</taxon>
        <taxon>Stenosarchaea group</taxon>
        <taxon>Halobacteria</taxon>
        <taxon>Halobacteriales</taxon>
        <taxon>Haloarculaceae</taxon>
        <taxon>Haloarcula</taxon>
    </lineage>
</organism>
<feature type="region of interest" description="Disordered" evidence="1">
    <location>
        <begin position="1"/>
        <end position="24"/>
    </location>
</feature>
<dbReference type="Proteomes" id="UP000605784">
    <property type="component" value="Unassembled WGS sequence"/>
</dbReference>
<gene>
    <name evidence="2" type="ORF">GCM10009030_39480</name>
</gene>
<dbReference type="AlphaFoldDB" id="A0A830GUX7"/>
<keyword evidence="3" id="KW-1185">Reference proteome</keyword>
<reference evidence="2" key="2">
    <citation type="submission" date="2020-09" db="EMBL/GenBank/DDBJ databases">
        <authorList>
            <person name="Sun Q."/>
            <person name="Ohkuma M."/>
        </authorList>
    </citation>
    <scope>NUCLEOTIDE SEQUENCE</scope>
    <source>
        <strain evidence="2">JCM 17820</strain>
    </source>
</reference>
<reference evidence="2" key="1">
    <citation type="journal article" date="2014" name="Int. J. Syst. Evol. Microbiol.">
        <title>Complete genome sequence of Corynebacterium casei LMG S-19264T (=DSM 44701T), isolated from a smear-ripened cheese.</title>
        <authorList>
            <consortium name="US DOE Joint Genome Institute (JGI-PGF)"/>
            <person name="Walter F."/>
            <person name="Albersmeier A."/>
            <person name="Kalinowski J."/>
            <person name="Ruckert C."/>
        </authorList>
    </citation>
    <scope>NUCLEOTIDE SEQUENCE</scope>
    <source>
        <strain evidence="2">JCM 17820</strain>
    </source>
</reference>
<protein>
    <submittedName>
        <fullName evidence="2">Uncharacterized protein</fullName>
    </submittedName>
</protein>
<dbReference type="EMBL" id="BMOU01000008">
    <property type="protein sequence ID" value="GGO03619.1"/>
    <property type="molecule type" value="Genomic_DNA"/>
</dbReference>
<feature type="compositionally biased region" description="Basic and acidic residues" evidence="1">
    <location>
        <begin position="119"/>
        <end position="131"/>
    </location>
</feature>
<feature type="region of interest" description="Disordered" evidence="1">
    <location>
        <begin position="102"/>
        <end position="131"/>
    </location>
</feature>
<comment type="caution">
    <text evidence="2">The sequence shown here is derived from an EMBL/GenBank/DDBJ whole genome shotgun (WGS) entry which is preliminary data.</text>
</comment>
<name>A0A830GUX7_9EURY</name>
<sequence length="131" mass="14603">MATNHRSNSEGDDAGGDAEGRYDRVLSVVEHNSGDPQLPDCLPRAVYKVLVGDPIGTGDYKRDDVDDSIRAAVNAGDLIVWRDRDGRKRLTRTLDADLRELIGHENEQEHPTTELIEQAARHIDDREATDE</sequence>
<proteinExistence type="predicted"/>
<feature type="compositionally biased region" description="Basic and acidic residues" evidence="1">
    <location>
        <begin position="102"/>
        <end position="112"/>
    </location>
</feature>
<accession>A0A830GUX7</accession>
<dbReference type="RefSeq" id="WP_189002060.1">
    <property type="nucleotide sequence ID" value="NZ_BMOU01000008.1"/>
</dbReference>